<evidence type="ECO:0000256" key="2">
    <source>
        <dbReference type="PROSITE-ProRule" id="PRU00169"/>
    </source>
</evidence>
<dbReference type="EMBL" id="OGUS01000143">
    <property type="protein sequence ID" value="SPC24354.1"/>
    <property type="molecule type" value="Genomic_DNA"/>
</dbReference>
<accession>A0A375FQA1</accession>
<dbReference type="Gene3D" id="3.40.50.2300">
    <property type="match status" value="1"/>
</dbReference>
<dbReference type="SMART" id="SM00448">
    <property type="entry name" value="REC"/>
    <property type="match status" value="1"/>
</dbReference>
<protein>
    <submittedName>
        <fullName evidence="4">Response regulator</fullName>
    </submittedName>
</protein>
<dbReference type="AlphaFoldDB" id="A0A375FQA1"/>
<evidence type="ECO:0000256" key="1">
    <source>
        <dbReference type="ARBA" id="ARBA00022553"/>
    </source>
</evidence>
<dbReference type="PROSITE" id="PS50110">
    <property type="entry name" value="RESPONSE_REGULATORY"/>
    <property type="match status" value="1"/>
</dbReference>
<feature type="modified residue" description="4-aspartylphosphate" evidence="2">
    <location>
        <position position="55"/>
    </location>
</feature>
<proteinExistence type="predicted"/>
<dbReference type="GO" id="GO:0000160">
    <property type="term" value="P:phosphorelay signal transduction system"/>
    <property type="evidence" value="ECO:0007669"/>
    <property type="project" value="InterPro"/>
</dbReference>
<dbReference type="OrthoDB" id="8964771at2"/>
<dbReference type="PANTHER" id="PTHR44591">
    <property type="entry name" value="STRESS RESPONSE REGULATOR PROTEIN 1"/>
    <property type="match status" value="1"/>
</dbReference>
<evidence type="ECO:0000313" key="8">
    <source>
        <dbReference type="Proteomes" id="UP000623307"/>
    </source>
</evidence>
<reference evidence="4 8" key="3">
    <citation type="submission" date="2021-02" db="EMBL/GenBank/DDBJ databases">
        <title>Complete Genome Sequence of Cupriavidus oxalaticus Strain Ox1, a Soil Oxalate-Degrading Species.</title>
        <authorList>
            <person name="Palmieri F."/>
            <person name="Udriet P."/>
            <person name="Deuasquier M."/>
            <person name="Beaudoing E."/>
            <person name="Johnson S.L."/>
            <person name="Davenport K.W."/>
            <person name="Chain P.S."/>
            <person name="Bindschedler S."/>
            <person name="Junier P."/>
        </authorList>
    </citation>
    <scope>NUCLEOTIDE SEQUENCE [LARGE SCALE GENOMIC DNA]</scope>
    <source>
        <strain evidence="4 8">Ox1</strain>
    </source>
</reference>
<dbReference type="PANTHER" id="PTHR44591:SF25">
    <property type="entry name" value="CHEMOTAXIS TWO-COMPONENT RESPONSE REGULATOR"/>
    <property type="match status" value="1"/>
</dbReference>
<dbReference type="SUPFAM" id="SSF52172">
    <property type="entry name" value="CheY-like"/>
    <property type="match status" value="1"/>
</dbReference>
<geneLocation type="plasmid" evidence="7">
    <name>co2235_mp</name>
</geneLocation>
<keyword evidence="8" id="KW-1185">Reference proteome</keyword>
<evidence type="ECO:0000259" key="3">
    <source>
        <dbReference type="PROSITE" id="PS50110"/>
    </source>
</evidence>
<dbReference type="GeneID" id="303489211"/>
<evidence type="ECO:0000313" key="6">
    <source>
        <dbReference type="EMBL" id="SPC24354.1"/>
    </source>
</evidence>
<reference evidence="5 7" key="2">
    <citation type="submission" date="2018-01" db="EMBL/GenBank/DDBJ databases">
        <authorList>
            <person name="Clerissi C."/>
        </authorList>
    </citation>
    <scope>NUCLEOTIDE SEQUENCE</scope>
    <source>
        <strain evidence="5">Cupriavidus oxalaticus LMG 2235</strain>
        <plasmid evidence="7">co2235_mp</plasmid>
    </source>
</reference>
<dbReference type="Proteomes" id="UP000623307">
    <property type="component" value="Chromosome 1"/>
</dbReference>
<dbReference type="EMBL" id="CP069811">
    <property type="protein sequence ID" value="QRQ90377.1"/>
    <property type="molecule type" value="Genomic_DNA"/>
</dbReference>
<dbReference type="RefSeq" id="WP_084254605.1">
    <property type="nucleotide sequence ID" value="NZ_CP069809.1"/>
</dbReference>
<gene>
    <name evidence="6" type="ORF">CO2235_MP80234</name>
    <name evidence="5" type="ORF">CO2235_U780012</name>
    <name evidence="4" type="ORF">JTE92_06750</name>
</gene>
<evidence type="ECO:0000313" key="5">
    <source>
        <dbReference type="EMBL" id="SPC08032.1"/>
    </source>
</evidence>
<dbReference type="EMBL" id="OGUS01000085">
    <property type="protein sequence ID" value="SPC08032.1"/>
    <property type="molecule type" value="Genomic_DNA"/>
</dbReference>
<dbReference type="Pfam" id="PF00072">
    <property type="entry name" value="Response_reg"/>
    <property type="match status" value="1"/>
</dbReference>
<feature type="domain" description="Response regulatory" evidence="3">
    <location>
        <begin position="6"/>
        <end position="120"/>
    </location>
</feature>
<sequence length="137" mass="14560">MNATPVIAIVDDDAAVRHAMGGLVRAFGMAVELYANGPALLQSPSIDGIDCVITDVQMPGMNGFALCDALRARGLRMPVIFMTVFDPEDFAQRARDAGAACFLSKPFGDTEVLRCIEHALAMHRRPSRPGQGQASAG</sequence>
<reference evidence="7" key="1">
    <citation type="submission" date="2018-01" db="EMBL/GenBank/DDBJ databases">
        <authorList>
            <person name="Gaut B.S."/>
            <person name="Morton B.R."/>
            <person name="Clegg M.T."/>
            <person name="Duvall M.R."/>
        </authorList>
    </citation>
    <scope>NUCLEOTIDE SEQUENCE [LARGE SCALE GENOMIC DNA]</scope>
</reference>
<dbReference type="Proteomes" id="UP000256862">
    <property type="component" value="Plasmid CO2235_mp"/>
</dbReference>
<name>A0A375FQA1_9BURK</name>
<dbReference type="InterPro" id="IPR050595">
    <property type="entry name" value="Bact_response_regulator"/>
</dbReference>
<dbReference type="InterPro" id="IPR001789">
    <property type="entry name" value="Sig_transdc_resp-reg_receiver"/>
</dbReference>
<evidence type="ECO:0000313" key="7">
    <source>
        <dbReference type="Proteomes" id="UP000256862"/>
    </source>
</evidence>
<organism evidence="5 7">
    <name type="scientific">Cupriavidus oxalaticus</name>
    <dbReference type="NCBI Taxonomy" id="96344"/>
    <lineage>
        <taxon>Bacteria</taxon>
        <taxon>Pseudomonadati</taxon>
        <taxon>Pseudomonadota</taxon>
        <taxon>Betaproteobacteria</taxon>
        <taxon>Burkholderiales</taxon>
        <taxon>Burkholderiaceae</taxon>
        <taxon>Cupriavidus</taxon>
    </lineage>
</organism>
<evidence type="ECO:0000313" key="4">
    <source>
        <dbReference type="EMBL" id="QRQ90377.1"/>
    </source>
</evidence>
<keyword evidence="1 2" id="KW-0597">Phosphoprotein</keyword>
<dbReference type="InterPro" id="IPR011006">
    <property type="entry name" value="CheY-like_superfamily"/>
</dbReference>